<reference evidence="2 3" key="1">
    <citation type="submission" date="2023-03" db="EMBL/GenBank/DDBJ databases">
        <title>Genome insight into feeding habits of ladybird beetles.</title>
        <authorList>
            <person name="Li H.-S."/>
            <person name="Huang Y.-H."/>
            <person name="Pang H."/>
        </authorList>
    </citation>
    <scope>NUCLEOTIDE SEQUENCE [LARGE SCALE GENOMIC DNA]</scope>
    <source>
        <strain evidence="2">SYSU_2023b</strain>
        <tissue evidence="2">Whole body</tissue>
    </source>
</reference>
<keyword evidence="1" id="KW-1133">Transmembrane helix</keyword>
<dbReference type="InterPro" id="IPR040350">
    <property type="entry name" value="TMEM272"/>
</dbReference>
<dbReference type="EMBL" id="JARQZJ010000032">
    <property type="protein sequence ID" value="KAK9875088.1"/>
    <property type="molecule type" value="Genomic_DNA"/>
</dbReference>
<dbReference type="PANTHER" id="PTHR33444">
    <property type="entry name" value="SI:DKEY-19B23.12-RELATED"/>
    <property type="match status" value="1"/>
</dbReference>
<dbReference type="Proteomes" id="UP001431783">
    <property type="component" value="Unassembled WGS sequence"/>
</dbReference>
<accession>A0AAW1U353</accession>
<evidence type="ECO:0000313" key="2">
    <source>
        <dbReference type="EMBL" id="KAK9875088.1"/>
    </source>
</evidence>
<keyword evidence="1" id="KW-0472">Membrane</keyword>
<protein>
    <recommendedName>
        <fullName evidence="4">MARVEL domain-containing protein</fullName>
    </recommendedName>
</protein>
<evidence type="ECO:0000313" key="3">
    <source>
        <dbReference type="Proteomes" id="UP001431783"/>
    </source>
</evidence>
<gene>
    <name evidence="2" type="ORF">WA026_005883</name>
</gene>
<sequence>MAQEAETRGSNPAERRKKYISAKIGKYMKLSLIVPILLHLAMIVIGAMNLKKCPVEKNIPVYLLSAGILGILTKTVVVARNWIVKYVSFDTIMSIIYTLEFVYFLLGSYWVYKEYKPSFNPLDGNAYCNKTAFMFAFIYITLAYVVLAFFLILLLCCIAGVIALDKIIPVQNEEGNLTTENV</sequence>
<feature type="transmembrane region" description="Helical" evidence="1">
    <location>
        <begin position="91"/>
        <end position="112"/>
    </location>
</feature>
<dbReference type="AlphaFoldDB" id="A0AAW1U353"/>
<feature type="transmembrane region" description="Helical" evidence="1">
    <location>
        <begin position="132"/>
        <end position="164"/>
    </location>
</feature>
<dbReference type="PANTHER" id="PTHR33444:SF2">
    <property type="entry name" value="MARVEL DOMAIN-CONTAINING PROTEIN"/>
    <property type="match status" value="1"/>
</dbReference>
<evidence type="ECO:0000256" key="1">
    <source>
        <dbReference type="SAM" id="Phobius"/>
    </source>
</evidence>
<feature type="transmembrane region" description="Helical" evidence="1">
    <location>
        <begin position="59"/>
        <end position="79"/>
    </location>
</feature>
<proteinExistence type="predicted"/>
<name>A0AAW1U353_9CUCU</name>
<feature type="transmembrane region" description="Helical" evidence="1">
    <location>
        <begin position="27"/>
        <end position="47"/>
    </location>
</feature>
<keyword evidence="3" id="KW-1185">Reference proteome</keyword>
<keyword evidence="1" id="KW-0812">Transmembrane</keyword>
<evidence type="ECO:0008006" key="4">
    <source>
        <dbReference type="Google" id="ProtNLM"/>
    </source>
</evidence>
<organism evidence="2 3">
    <name type="scientific">Henosepilachna vigintioctopunctata</name>
    <dbReference type="NCBI Taxonomy" id="420089"/>
    <lineage>
        <taxon>Eukaryota</taxon>
        <taxon>Metazoa</taxon>
        <taxon>Ecdysozoa</taxon>
        <taxon>Arthropoda</taxon>
        <taxon>Hexapoda</taxon>
        <taxon>Insecta</taxon>
        <taxon>Pterygota</taxon>
        <taxon>Neoptera</taxon>
        <taxon>Endopterygota</taxon>
        <taxon>Coleoptera</taxon>
        <taxon>Polyphaga</taxon>
        <taxon>Cucujiformia</taxon>
        <taxon>Coccinelloidea</taxon>
        <taxon>Coccinellidae</taxon>
        <taxon>Epilachninae</taxon>
        <taxon>Epilachnini</taxon>
        <taxon>Henosepilachna</taxon>
    </lineage>
</organism>
<comment type="caution">
    <text evidence="2">The sequence shown here is derived from an EMBL/GenBank/DDBJ whole genome shotgun (WGS) entry which is preliminary data.</text>
</comment>